<dbReference type="RefSeq" id="WP_145051147.1">
    <property type="nucleotide sequence ID" value="NZ_CP036433.1"/>
</dbReference>
<dbReference type="SUPFAM" id="SSF55729">
    <property type="entry name" value="Acyl-CoA N-acyltransferases (Nat)"/>
    <property type="match status" value="1"/>
</dbReference>
<dbReference type="PANTHER" id="PTHR13538">
    <property type="entry name" value="N-ACETYLTRANSFERASE 6"/>
    <property type="match status" value="1"/>
</dbReference>
<dbReference type="AlphaFoldDB" id="A0A518DPQ0"/>
<dbReference type="PROSITE" id="PS51186">
    <property type="entry name" value="GNAT"/>
    <property type="match status" value="1"/>
</dbReference>
<reference evidence="2 3" key="1">
    <citation type="submission" date="2019-02" db="EMBL/GenBank/DDBJ databases">
        <title>Deep-cultivation of Planctomycetes and their phenomic and genomic characterization uncovers novel biology.</title>
        <authorList>
            <person name="Wiegand S."/>
            <person name="Jogler M."/>
            <person name="Boedeker C."/>
            <person name="Pinto D."/>
            <person name="Vollmers J."/>
            <person name="Rivas-Marin E."/>
            <person name="Kohn T."/>
            <person name="Peeters S.H."/>
            <person name="Heuer A."/>
            <person name="Rast P."/>
            <person name="Oberbeckmann S."/>
            <person name="Bunk B."/>
            <person name="Jeske O."/>
            <person name="Meyerdierks A."/>
            <person name="Storesund J.E."/>
            <person name="Kallscheuer N."/>
            <person name="Luecker S."/>
            <person name="Lage O.M."/>
            <person name="Pohl T."/>
            <person name="Merkel B.J."/>
            <person name="Hornburger P."/>
            <person name="Mueller R.-W."/>
            <person name="Bruemmer F."/>
            <person name="Labrenz M."/>
            <person name="Spormann A.M."/>
            <person name="Op den Camp H."/>
            <person name="Overmann J."/>
            <person name="Amann R."/>
            <person name="Jetten M.S.M."/>
            <person name="Mascher T."/>
            <person name="Medema M.H."/>
            <person name="Devos D.P."/>
            <person name="Kaster A.-K."/>
            <person name="Ovreas L."/>
            <person name="Rohde M."/>
            <person name="Galperin M.Y."/>
            <person name="Jogler C."/>
        </authorList>
    </citation>
    <scope>NUCLEOTIDE SEQUENCE [LARGE SCALE GENOMIC DNA]</scope>
    <source>
        <strain evidence="2 3">Pla85_3_4</strain>
    </source>
</reference>
<dbReference type="GO" id="GO:0008080">
    <property type="term" value="F:N-acetyltransferase activity"/>
    <property type="evidence" value="ECO:0007669"/>
    <property type="project" value="InterPro"/>
</dbReference>
<dbReference type="Proteomes" id="UP000317648">
    <property type="component" value="Chromosome"/>
</dbReference>
<dbReference type="Gene3D" id="3.40.630.30">
    <property type="match status" value="1"/>
</dbReference>
<evidence type="ECO:0000313" key="2">
    <source>
        <dbReference type="EMBL" id="QDU93815.1"/>
    </source>
</evidence>
<dbReference type="GO" id="GO:1905502">
    <property type="term" value="F:acetyl-CoA binding"/>
    <property type="evidence" value="ECO:0007669"/>
    <property type="project" value="TreeGrafter"/>
</dbReference>
<accession>A0A518DPQ0</accession>
<dbReference type="InterPro" id="IPR000182">
    <property type="entry name" value="GNAT_dom"/>
</dbReference>
<organism evidence="2 3">
    <name type="scientific">Lignipirellula cremea</name>
    <dbReference type="NCBI Taxonomy" id="2528010"/>
    <lineage>
        <taxon>Bacteria</taxon>
        <taxon>Pseudomonadati</taxon>
        <taxon>Planctomycetota</taxon>
        <taxon>Planctomycetia</taxon>
        <taxon>Pirellulales</taxon>
        <taxon>Pirellulaceae</taxon>
        <taxon>Lignipirellula</taxon>
    </lineage>
</organism>
<dbReference type="KEGG" id="lcre:Pla8534_15980"/>
<dbReference type="Pfam" id="PF00583">
    <property type="entry name" value="Acetyltransf_1"/>
    <property type="match status" value="1"/>
</dbReference>
<evidence type="ECO:0000313" key="3">
    <source>
        <dbReference type="Proteomes" id="UP000317648"/>
    </source>
</evidence>
<dbReference type="GO" id="GO:0005737">
    <property type="term" value="C:cytoplasm"/>
    <property type="evidence" value="ECO:0007669"/>
    <property type="project" value="TreeGrafter"/>
</dbReference>
<keyword evidence="2" id="KW-0808">Transferase</keyword>
<proteinExistence type="predicted"/>
<evidence type="ECO:0000259" key="1">
    <source>
        <dbReference type="PROSITE" id="PS51186"/>
    </source>
</evidence>
<name>A0A518DPQ0_9BACT</name>
<dbReference type="OrthoDB" id="9796381at2"/>
<gene>
    <name evidence="2" type="ORF">Pla8534_15980</name>
</gene>
<keyword evidence="3" id="KW-1185">Reference proteome</keyword>
<dbReference type="EMBL" id="CP036433">
    <property type="protein sequence ID" value="QDU93815.1"/>
    <property type="molecule type" value="Genomic_DNA"/>
</dbReference>
<feature type="domain" description="N-acetyltransferase" evidence="1">
    <location>
        <begin position="2"/>
        <end position="155"/>
    </location>
</feature>
<dbReference type="CDD" id="cd04301">
    <property type="entry name" value="NAT_SF"/>
    <property type="match status" value="1"/>
</dbReference>
<dbReference type="InterPro" id="IPR039840">
    <property type="entry name" value="NAA80"/>
</dbReference>
<protein>
    <submittedName>
        <fullName evidence="2">Acetyltransferase (GNAT) family protein</fullName>
    </submittedName>
</protein>
<dbReference type="InterPro" id="IPR016181">
    <property type="entry name" value="Acyl_CoA_acyltransferase"/>
</dbReference>
<sequence>MIRLCSLPECRPFIPTLAQWHQQEWAYLNPGVKSVESRIAEFESHLGDDVVPSTVVAMEDGELLGSASLVEHDLSSRTDLSPWLASVFVAPDHRRRGIGGQLIRHLSDMAFAGGVETLHLYTTDRAAYYAHFGWSVAERTSHNGVAIVIMSLSAG</sequence>
<dbReference type="PANTHER" id="PTHR13538:SF4">
    <property type="entry name" value="N-ALPHA-ACETYLTRANSFERASE 80"/>
    <property type="match status" value="1"/>
</dbReference>